<evidence type="ECO:0000313" key="4">
    <source>
        <dbReference type="EnsemblPlants" id="Kaladp0058s0027.1.v1.1"/>
    </source>
</evidence>
<keyword evidence="3" id="KW-1133">Transmembrane helix</keyword>
<dbReference type="GO" id="GO:0009507">
    <property type="term" value="C:chloroplast"/>
    <property type="evidence" value="ECO:0007669"/>
    <property type="project" value="TreeGrafter"/>
</dbReference>
<dbReference type="Gramene" id="Kaladp0058s0027.1.v1.1">
    <property type="protein sequence ID" value="Kaladp0058s0027.1.v1.1"/>
    <property type="gene ID" value="Kaladp0058s0027.v1.1"/>
</dbReference>
<sequence length="259" mass="28973">MICLKAIQTTLYPTKNAVFQTSRWSRKRNCSIPCPSKPKDGDSEAPPPEGDTRNQDLLARIAMLQTQKVRLTDYLDERSAYLTQFAEEANAEIDKIGEDAVKGLEDAESRIMDNLESSMRGLEELAELNRQEIEMQDRKLEEFEDEIDDSRNEGMFFKSLGQSKPLEDKANAKEEAEKIKDVTKASAGSKTRRNVYLALMGLVAAGVVEGVISSTLDGKKIAAFGLILVGLLAQYVYEQGLISEMEKTGKHETKEERTK</sequence>
<feature type="transmembrane region" description="Helical" evidence="3">
    <location>
        <begin position="195"/>
        <end position="215"/>
    </location>
</feature>
<accession>A0A7N0U880</accession>
<protein>
    <submittedName>
        <fullName evidence="4">Uncharacterized protein</fullName>
    </submittedName>
</protein>
<dbReference type="EnsemblPlants" id="Kaladp0058s0027.1.v1.1">
    <property type="protein sequence ID" value="Kaladp0058s0027.1.v1.1"/>
    <property type="gene ID" value="Kaladp0058s0027.v1.1"/>
</dbReference>
<evidence type="ECO:0000256" key="2">
    <source>
        <dbReference type="SAM" id="MobiDB-lite"/>
    </source>
</evidence>
<dbReference type="PANTHER" id="PTHR35731:SF1">
    <property type="entry name" value="8-AMINO-7-OXONONANOATE SYNTHASE"/>
    <property type="match status" value="1"/>
</dbReference>
<evidence type="ECO:0000313" key="5">
    <source>
        <dbReference type="Proteomes" id="UP000594263"/>
    </source>
</evidence>
<feature type="transmembrane region" description="Helical" evidence="3">
    <location>
        <begin position="221"/>
        <end position="237"/>
    </location>
</feature>
<feature type="region of interest" description="Disordered" evidence="2">
    <location>
        <begin position="28"/>
        <end position="53"/>
    </location>
</feature>
<dbReference type="OMA" id="HALFHTR"/>
<evidence type="ECO:0000256" key="3">
    <source>
        <dbReference type="SAM" id="Phobius"/>
    </source>
</evidence>
<evidence type="ECO:0000256" key="1">
    <source>
        <dbReference type="SAM" id="Coils"/>
    </source>
</evidence>
<feature type="coiled-coil region" evidence="1">
    <location>
        <begin position="112"/>
        <end position="153"/>
    </location>
</feature>
<name>A0A7N0U880_KALFE</name>
<keyword evidence="3" id="KW-0812">Transmembrane</keyword>
<keyword evidence="1" id="KW-0175">Coiled coil</keyword>
<keyword evidence="5" id="KW-1185">Reference proteome</keyword>
<proteinExistence type="predicted"/>
<keyword evidence="3" id="KW-0472">Membrane</keyword>
<dbReference type="Proteomes" id="UP000594263">
    <property type="component" value="Unplaced"/>
</dbReference>
<dbReference type="AlphaFoldDB" id="A0A7N0U880"/>
<organism evidence="4 5">
    <name type="scientific">Kalanchoe fedtschenkoi</name>
    <name type="common">Lavender scallops</name>
    <name type="synonym">South American air plant</name>
    <dbReference type="NCBI Taxonomy" id="63787"/>
    <lineage>
        <taxon>Eukaryota</taxon>
        <taxon>Viridiplantae</taxon>
        <taxon>Streptophyta</taxon>
        <taxon>Embryophyta</taxon>
        <taxon>Tracheophyta</taxon>
        <taxon>Spermatophyta</taxon>
        <taxon>Magnoliopsida</taxon>
        <taxon>eudicotyledons</taxon>
        <taxon>Gunneridae</taxon>
        <taxon>Pentapetalae</taxon>
        <taxon>Saxifragales</taxon>
        <taxon>Crassulaceae</taxon>
        <taxon>Kalanchoe</taxon>
    </lineage>
</organism>
<dbReference type="PANTHER" id="PTHR35731">
    <property type="entry name" value="8-AMINO-7-OXONONANOATE SYNTHASE"/>
    <property type="match status" value="1"/>
</dbReference>
<reference evidence="4" key="1">
    <citation type="submission" date="2021-01" db="UniProtKB">
        <authorList>
            <consortium name="EnsemblPlants"/>
        </authorList>
    </citation>
    <scope>IDENTIFICATION</scope>
</reference>